<comment type="catalytic activity">
    <reaction evidence="5">
        <text>L-histidinol + 2 NAD(+) + H2O = L-histidine + 2 NADH + 3 H(+)</text>
        <dbReference type="Rhea" id="RHEA:20641"/>
        <dbReference type="ChEBI" id="CHEBI:15377"/>
        <dbReference type="ChEBI" id="CHEBI:15378"/>
        <dbReference type="ChEBI" id="CHEBI:57540"/>
        <dbReference type="ChEBI" id="CHEBI:57595"/>
        <dbReference type="ChEBI" id="CHEBI:57699"/>
        <dbReference type="ChEBI" id="CHEBI:57945"/>
        <dbReference type="EC" id="1.1.1.23"/>
    </reaction>
</comment>
<evidence type="ECO:0000313" key="12">
    <source>
        <dbReference type="Proteomes" id="UP000091979"/>
    </source>
</evidence>
<dbReference type="HAMAP" id="MF_01024">
    <property type="entry name" value="HisD"/>
    <property type="match status" value="1"/>
</dbReference>
<dbReference type="GO" id="GO:0004399">
    <property type="term" value="F:histidinol dehydrogenase activity"/>
    <property type="evidence" value="ECO:0007669"/>
    <property type="project" value="UniProtKB-UniRule"/>
</dbReference>
<feature type="binding site" evidence="5 9">
    <location>
        <position position="425"/>
    </location>
    <ligand>
        <name>Zn(2+)</name>
        <dbReference type="ChEBI" id="CHEBI:29105"/>
    </ligand>
</feature>
<dbReference type="GO" id="GO:0000105">
    <property type="term" value="P:L-histidine biosynthetic process"/>
    <property type="evidence" value="ECO:0007669"/>
    <property type="project" value="UniProtKB-UniRule"/>
</dbReference>
<dbReference type="InterPro" id="IPR022695">
    <property type="entry name" value="Histidinol_DH_monofunct"/>
</dbReference>
<evidence type="ECO:0000256" key="1">
    <source>
        <dbReference type="ARBA" id="ARBA00010178"/>
    </source>
</evidence>
<comment type="similarity">
    <text evidence="1 5 6 10">Belongs to the histidinol dehydrogenase family.</text>
</comment>
<evidence type="ECO:0000256" key="5">
    <source>
        <dbReference type="HAMAP-Rule" id="MF_01024"/>
    </source>
</evidence>
<feature type="binding site" evidence="5 8">
    <location>
        <position position="333"/>
    </location>
    <ligand>
        <name>substrate</name>
    </ligand>
</feature>
<keyword evidence="12" id="KW-1185">Reference proteome</keyword>
<dbReference type="OrthoDB" id="9805269at2"/>
<feature type="binding site" evidence="5 9">
    <location>
        <position position="264"/>
    </location>
    <ligand>
        <name>Zn(2+)</name>
        <dbReference type="ChEBI" id="CHEBI:29105"/>
    </ligand>
</feature>
<dbReference type="PANTHER" id="PTHR21256">
    <property type="entry name" value="HISTIDINOL DEHYDROGENASE HDH"/>
    <property type="match status" value="1"/>
</dbReference>
<evidence type="ECO:0000256" key="3">
    <source>
        <dbReference type="ARBA" id="ARBA00022833"/>
    </source>
</evidence>
<evidence type="ECO:0000256" key="10">
    <source>
        <dbReference type="RuleBase" id="RU004175"/>
    </source>
</evidence>
<dbReference type="PROSITE" id="PS00611">
    <property type="entry name" value="HISOL_DEHYDROGENASE"/>
    <property type="match status" value="1"/>
</dbReference>
<feature type="binding site" evidence="5 8">
    <location>
        <position position="267"/>
    </location>
    <ligand>
        <name>substrate</name>
    </ligand>
</feature>
<dbReference type="InterPro" id="IPR016161">
    <property type="entry name" value="Ald_DH/histidinol_DH"/>
</dbReference>
<reference evidence="11 12" key="1">
    <citation type="submission" date="2015-01" db="EMBL/GenBank/DDBJ databases">
        <title>Desulfovibrio sp. JC271 draft genome sequence.</title>
        <authorList>
            <person name="Shivani Y."/>
            <person name="Subhash Y."/>
            <person name="Sasikala C."/>
            <person name="Ramana C.V."/>
        </authorList>
    </citation>
    <scope>NUCLEOTIDE SEQUENCE [LARGE SCALE GENOMIC DNA]</scope>
    <source>
        <strain evidence="11 12">JC271</strain>
    </source>
</reference>
<dbReference type="STRING" id="1560234.SP90_06485"/>
<comment type="caution">
    <text evidence="11">The sequence shown here is derived from an EMBL/GenBank/DDBJ whole genome shotgun (WGS) entry which is preliminary data.</text>
</comment>
<dbReference type="AlphaFoldDB" id="A0A1B7XEM2"/>
<keyword evidence="3 5" id="KW-0862">Zinc</keyword>
<accession>A0A1B7XEM2</accession>
<dbReference type="GO" id="GO:0008270">
    <property type="term" value="F:zinc ion binding"/>
    <property type="evidence" value="ECO:0007669"/>
    <property type="project" value="UniProtKB-UniRule"/>
</dbReference>
<comment type="function">
    <text evidence="5">Catalyzes the sequential NAD-dependent oxidations of L-histidinol to L-histidinaldehyde and then to L-histidine.</text>
</comment>
<keyword evidence="5" id="KW-0028">Amino-acid biosynthesis</keyword>
<comment type="caution">
    <text evidence="5">Lacks conserved residue(s) required for the propagation of feature annotation.</text>
</comment>
<dbReference type="InterPro" id="IPR001692">
    <property type="entry name" value="Histidinol_DH_CS"/>
</dbReference>
<keyword evidence="4 5" id="KW-0560">Oxidoreductase</keyword>
<dbReference type="InterPro" id="IPR012131">
    <property type="entry name" value="Hstdl_DH"/>
</dbReference>
<dbReference type="Pfam" id="PF00815">
    <property type="entry name" value="Histidinol_dh"/>
    <property type="match status" value="1"/>
</dbReference>
<dbReference type="EC" id="1.1.1.23" evidence="5"/>
<feature type="binding site" evidence="5 9">
    <location>
        <position position="366"/>
    </location>
    <ligand>
        <name>Zn(2+)</name>
        <dbReference type="ChEBI" id="CHEBI:29105"/>
    </ligand>
</feature>
<dbReference type="CDD" id="cd06572">
    <property type="entry name" value="Histidinol_dh"/>
    <property type="match status" value="1"/>
</dbReference>
<dbReference type="UniPathway" id="UPA00031">
    <property type="reaction ID" value="UER00014"/>
</dbReference>
<evidence type="ECO:0000256" key="8">
    <source>
        <dbReference type="PIRSR" id="PIRSR000099-3"/>
    </source>
</evidence>
<dbReference type="PATRIC" id="fig|1560234.3.peg.3269"/>
<dbReference type="Proteomes" id="UP000091979">
    <property type="component" value="Unassembled WGS sequence"/>
</dbReference>
<sequence>MPCRMISYQSNDDWKGIRELLAGRDNPDNSVEPVVREILHHVHTEGDKALVHYTQKFDCPSFTEDMVRVSEATLAKAAQDIPAEDFDIIKEAAHNIRTFHENQKEKSWFTTSEDGTILGQVVRPVDRAGLYVPGGQGGDTPLISSMLMNVIPAQVAGVENICVVSPPRADGVPNQYILAAAHHLGITDVFACGSAWAIAALAYGTETIPAVDVIAGPGNIFVTTAKRMFIGTVGIDMVAGPSEILILADKTGNPVQIAADMLSQAEHDPLASAILVTDDEQLASAVREELGTQTALLPRNEIAATALKDWSAIVVTPDMATAVELSNNVAPEHLEVIVEDPWALLPTIRNAGAIFMGANSPEPVGDYFAGPNHVLPTNGTARFSSALSVETFTKKSSIIAASASFTQKNAPKIARLARLEGLEAHARSAETRLKN</sequence>
<evidence type="ECO:0000256" key="4">
    <source>
        <dbReference type="ARBA" id="ARBA00023002"/>
    </source>
</evidence>
<feature type="binding site" evidence="5 8">
    <location>
        <position position="420"/>
    </location>
    <ligand>
        <name>substrate</name>
    </ligand>
</feature>
<dbReference type="Gene3D" id="3.40.50.1980">
    <property type="entry name" value="Nitrogenase molybdenum iron protein domain"/>
    <property type="match status" value="2"/>
</dbReference>
<evidence type="ECO:0000313" key="11">
    <source>
        <dbReference type="EMBL" id="OBQ52623.1"/>
    </source>
</evidence>
<keyword evidence="2 5" id="KW-0479">Metal-binding</keyword>
<feature type="binding site" evidence="5 8">
    <location>
        <position position="242"/>
    </location>
    <ligand>
        <name>substrate</name>
    </ligand>
</feature>
<comment type="cofactor">
    <cofactor evidence="5 9">
        <name>Zn(2+)</name>
        <dbReference type="ChEBI" id="CHEBI:29105"/>
    </cofactor>
    <text evidence="5 9">Binds 1 zinc ion per subunit.</text>
</comment>
<dbReference type="GO" id="GO:0005829">
    <property type="term" value="C:cytosol"/>
    <property type="evidence" value="ECO:0007669"/>
    <property type="project" value="TreeGrafter"/>
</dbReference>
<evidence type="ECO:0000256" key="9">
    <source>
        <dbReference type="PIRSR" id="PIRSR000099-4"/>
    </source>
</evidence>
<dbReference type="PRINTS" id="PR00083">
    <property type="entry name" value="HOLDHDRGNASE"/>
</dbReference>
<dbReference type="FunFam" id="3.40.50.1980:FF:000001">
    <property type="entry name" value="Histidinol dehydrogenase"/>
    <property type="match status" value="1"/>
</dbReference>
<feature type="binding site" evidence="5 8">
    <location>
        <position position="366"/>
    </location>
    <ligand>
        <name>substrate</name>
    </ligand>
</feature>
<keyword evidence="5" id="KW-0368">Histidine biosynthesis</keyword>
<dbReference type="NCBIfam" id="TIGR00069">
    <property type="entry name" value="hisD"/>
    <property type="match status" value="1"/>
</dbReference>
<proteinExistence type="inferred from homology"/>
<feature type="active site" description="Proton acceptor" evidence="5 7">
    <location>
        <position position="332"/>
    </location>
</feature>
<dbReference type="EMBL" id="JXMS01000009">
    <property type="protein sequence ID" value="OBQ52623.1"/>
    <property type="molecule type" value="Genomic_DNA"/>
</dbReference>
<evidence type="ECO:0000256" key="7">
    <source>
        <dbReference type="PIRSR" id="PIRSR000099-1"/>
    </source>
</evidence>
<dbReference type="GO" id="GO:0051287">
    <property type="term" value="F:NAD binding"/>
    <property type="evidence" value="ECO:0007669"/>
    <property type="project" value="InterPro"/>
</dbReference>
<protein>
    <recommendedName>
        <fullName evidence="5">Histidinol dehydrogenase</fullName>
        <shortName evidence="5">HDH</shortName>
        <ecNumber evidence="5">1.1.1.23</ecNumber>
    </recommendedName>
</protein>
<dbReference type="SUPFAM" id="SSF53720">
    <property type="entry name" value="ALDH-like"/>
    <property type="match status" value="1"/>
</dbReference>
<feature type="binding site" evidence="5 8">
    <location>
        <position position="425"/>
    </location>
    <ligand>
        <name>substrate</name>
    </ligand>
</feature>
<dbReference type="PANTHER" id="PTHR21256:SF2">
    <property type="entry name" value="HISTIDINE BIOSYNTHESIS TRIFUNCTIONAL PROTEIN"/>
    <property type="match status" value="1"/>
</dbReference>
<feature type="binding site" evidence="5 8">
    <location>
        <position position="264"/>
    </location>
    <ligand>
        <name>substrate</name>
    </ligand>
</feature>
<gene>
    <name evidence="5" type="primary">hisD</name>
    <name evidence="11" type="ORF">SP90_06485</name>
</gene>
<evidence type="ECO:0000256" key="6">
    <source>
        <dbReference type="PIRNR" id="PIRNR000099"/>
    </source>
</evidence>
<feature type="active site" description="Proton acceptor" evidence="5 7">
    <location>
        <position position="333"/>
    </location>
</feature>
<comment type="pathway">
    <text evidence="5">Amino-acid biosynthesis; L-histidine biosynthesis; L-histidine from 5-phospho-alpha-D-ribose 1-diphosphate: step 9/9.</text>
</comment>
<organism evidence="11 12">
    <name type="scientific">Halodesulfovibrio spirochaetisodalis</name>
    <dbReference type="NCBI Taxonomy" id="1560234"/>
    <lineage>
        <taxon>Bacteria</taxon>
        <taxon>Pseudomonadati</taxon>
        <taxon>Thermodesulfobacteriota</taxon>
        <taxon>Desulfovibrionia</taxon>
        <taxon>Desulfovibrionales</taxon>
        <taxon>Desulfovibrionaceae</taxon>
        <taxon>Halodesulfovibrio</taxon>
    </lineage>
</organism>
<dbReference type="PIRSF" id="PIRSF000099">
    <property type="entry name" value="Histidinol_dh"/>
    <property type="match status" value="1"/>
</dbReference>
<dbReference type="Gene3D" id="1.20.5.1300">
    <property type="match status" value="1"/>
</dbReference>
<keyword evidence="5" id="KW-0520">NAD</keyword>
<dbReference type="RefSeq" id="WP_066853778.1">
    <property type="nucleotide sequence ID" value="NZ_JXMS01000009.1"/>
</dbReference>
<evidence type="ECO:0000256" key="2">
    <source>
        <dbReference type="ARBA" id="ARBA00022723"/>
    </source>
</evidence>
<name>A0A1B7XEM2_9BACT</name>
<feature type="binding site" evidence="5 9">
    <location>
        <position position="267"/>
    </location>
    <ligand>
        <name>Zn(2+)</name>
        <dbReference type="ChEBI" id="CHEBI:29105"/>
    </ligand>
</feature>